<protein>
    <submittedName>
        <fullName evidence="1">Uncharacterized protein</fullName>
    </submittedName>
</protein>
<evidence type="ECO:0000313" key="1">
    <source>
        <dbReference type="EMBL" id="CAL0328524.1"/>
    </source>
</evidence>
<dbReference type="EMBL" id="CAXHTB010000021">
    <property type="protein sequence ID" value="CAL0328524.1"/>
    <property type="molecule type" value="Genomic_DNA"/>
</dbReference>
<dbReference type="AlphaFoldDB" id="A0AAV1Y4T8"/>
<name>A0AAV1Y4T8_LUPLU</name>
<comment type="caution">
    <text evidence="1">The sequence shown here is derived from an EMBL/GenBank/DDBJ whole genome shotgun (WGS) entry which is preliminary data.</text>
</comment>
<gene>
    <name evidence="1" type="ORF">LLUT_LOCUS29584</name>
</gene>
<evidence type="ECO:0000313" key="2">
    <source>
        <dbReference type="Proteomes" id="UP001497480"/>
    </source>
</evidence>
<keyword evidence="2" id="KW-1185">Reference proteome</keyword>
<proteinExistence type="predicted"/>
<dbReference type="Proteomes" id="UP001497480">
    <property type="component" value="Unassembled WGS sequence"/>
</dbReference>
<sequence>MRIKKYARQQAFNIMMGQMNSQTIAKLALERKKIVDKATAKDVKRCFEVVGCV</sequence>
<reference evidence="1 2" key="1">
    <citation type="submission" date="2024-03" db="EMBL/GenBank/DDBJ databases">
        <authorList>
            <person name="Martinez-Hernandez J."/>
        </authorList>
    </citation>
    <scope>NUCLEOTIDE SEQUENCE [LARGE SCALE GENOMIC DNA]</scope>
</reference>
<organism evidence="1 2">
    <name type="scientific">Lupinus luteus</name>
    <name type="common">European yellow lupine</name>
    <dbReference type="NCBI Taxonomy" id="3873"/>
    <lineage>
        <taxon>Eukaryota</taxon>
        <taxon>Viridiplantae</taxon>
        <taxon>Streptophyta</taxon>
        <taxon>Embryophyta</taxon>
        <taxon>Tracheophyta</taxon>
        <taxon>Spermatophyta</taxon>
        <taxon>Magnoliopsida</taxon>
        <taxon>eudicotyledons</taxon>
        <taxon>Gunneridae</taxon>
        <taxon>Pentapetalae</taxon>
        <taxon>rosids</taxon>
        <taxon>fabids</taxon>
        <taxon>Fabales</taxon>
        <taxon>Fabaceae</taxon>
        <taxon>Papilionoideae</taxon>
        <taxon>50 kb inversion clade</taxon>
        <taxon>genistoids sensu lato</taxon>
        <taxon>core genistoids</taxon>
        <taxon>Genisteae</taxon>
        <taxon>Lupinus</taxon>
    </lineage>
</organism>
<accession>A0AAV1Y4T8</accession>